<keyword evidence="3" id="KW-1185">Reference proteome</keyword>
<sequence>MHTSPAPCILIKAHVNVQPEQSAKLFQEPRCWSKTGVEILELGVDADVEVDAMSPSTHGGKRANSGRKSTQSVFQSPQPPSQPQRVASAQSTSRKAPEASSSTSGMQVPTFFASRASQTNPSLSLPSFQDILHIQNGSETLGKEGYKSLLNEIKEVMENDENADVRVEQGRIIEESISDEEDDDSVEGNAAAAKAETEDSEVVEHSVNHQWLLDYRNTLQREIHQYNMPRCYKENQSIVYPPHPVFALHNASRTVFSPDPLCLRPIFVWLPVFLPGHPDHYKCECGQNLSMNGYNDSPIARRVRTSIGADYFLFTNRFICDSRRINNRGCGTSYQGSDPHILAQLPRWVQEAFPGKGFVLIQVSIV</sequence>
<evidence type="ECO:0000313" key="2">
    <source>
        <dbReference type="EMBL" id="KAF9016590.1"/>
    </source>
</evidence>
<dbReference type="AlphaFoldDB" id="A0A9P5TW94"/>
<dbReference type="EMBL" id="JADNRY010001430">
    <property type="protein sequence ID" value="KAF9016590.1"/>
    <property type="molecule type" value="Genomic_DNA"/>
</dbReference>
<reference evidence="2" key="1">
    <citation type="submission" date="2020-11" db="EMBL/GenBank/DDBJ databases">
        <authorList>
            <consortium name="DOE Joint Genome Institute"/>
            <person name="Ahrendt S."/>
            <person name="Riley R."/>
            <person name="Andreopoulos W."/>
            <person name="Labutti K."/>
            <person name="Pangilinan J."/>
            <person name="Ruiz-Duenas F.J."/>
            <person name="Barrasa J.M."/>
            <person name="Sanchez-Garcia M."/>
            <person name="Camarero S."/>
            <person name="Miyauchi S."/>
            <person name="Serrano A."/>
            <person name="Linde D."/>
            <person name="Babiker R."/>
            <person name="Drula E."/>
            <person name="Ayuso-Fernandez I."/>
            <person name="Pacheco R."/>
            <person name="Padilla G."/>
            <person name="Ferreira P."/>
            <person name="Barriuso J."/>
            <person name="Kellner H."/>
            <person name="Castanera R."/>
            <person name="Alfaro M."/>
            <person name="Ramirez L."/>
            <person name="Pisabarro A.G."/>
            <person name="Kuo A."/>
            <person name="Tritt A."/>
            <person name="Lipzen A."/>
            <person name="He G."/>
            <person name="Yan M."/>
            <person name="Ng V."/>
            <person name="Cullen D."/>
            <person name="Martin F."/>
            <person name="Rosso M.-N."/>
            <person name="Henrissat B."/>
            <person name="Hibbett D."/>
            <person name="Martinez A.T."/>
            <person name="Grigoriev I.V."/>
        </authorList>
    </citation>
    <scope>NUCLEOTIDE SEQUENCE</scope>
    <source>
        <strain evidence="2">AH 40177</strain>
    </source>
</reference>
<dbReference type="OrthoDB" id="3049884at2759"/>
<proteinExistence type="predicted"/>
<protein>
    <submittedName>
        <fullName evidence="2">Uncharacterized protein</fullName>
    </submittedName>
</protein>
<comment type="caution">
    <text evidence="2">The sequence shown here is derived from an EMBL/GenBank/DDBJ whole genome shotgun (WGS) entry which is preliminary data.</text>
</comment>
<feature type="region of interest" description="Disordered" evidence="1">
    <location>
        <begin position="174"/>
        <end position="199"/>
    </location>
</feature>
<feature type="region of interest" description="Disordered" evidence="1">
    <location>
        <begin position="52"/>
        <end position="107"/>
    </location>
</feature>
<evidence type="ECO:0000313" key="3">
    <source>
        <dbReference type="Proteomes" id="UP000772434"/>
    </source>
</evidence>
<dbReference type="Proteomes" id="UP000772434">
    <property type="component" value="Unassembled WGS sequence"/>
</dbReference>
<gene>
    <name evidence="2" type="ORF">BDP27DRAFT_1440666</name>
</gene>
<evidence type="ECO:0000256" key="1">
    <source>
        <dbReference type="SAM" id="MobiDB-lite"/>
    </source>
</evidence>
<accession>A0A9P5TW94</accession>
<feature type="compositionally biased region" description="Acidic residues" evidence="1">
    <location>
        <begin position="176"/>
        <end position="186"/>
    </location>
</feature>
<name>A0A9P5TW94_9AGAR</name>
<organism evidence="2 3">
    <name type="scientific">Rhodocollybia butyracea</name>
    <dbReference type="NCBI Taxonomy" id="206335"/>
    <lineage>
        <taxon>Eukaryota</taxon>
        <taxon>Fungi</taxon>
        <taxon>Dikarya</taxon>
        <taxon>Basidiomycota</taxon>
        <taxon>Agaricomycotina</taxon>
        <taxon>Agaricomycetes</taxon>
        <taxon>Agaricomycetidae</taxon>
        <taxon>Agaricales</taxon>
        <taxon>Marasmiineae</taxon>
        <taxon>Omphalotaceae</taxon>
        <taxon>Rhodocollybia</taxon>
    </lineage>
</organism>